<protein>
    <submittedName>
        <fullName evidence="3">Peptidase C14 caspase catalytic subunit p20</fullName>
    </submittedName>
</protein>
<accession>A0A979GRS7</accession>
<dbReference type="GO" id="GO:0006508">
    <property type="term" value="P:proteolysis"/>
    <property type="evidence" value="ECO:0007669"/>
    <property type="project" value="InterPro"/>
</dbReference>
<dbReference type="PANTHER" id="PTHR48104">
    <property type="entry name" value="METACASPASE-4"/>
    <property type="match status" value="1"/>
</dbReference>
<dbReference type="RefSeq" id="WP_012791079.1">
    <property type="nucleotide sequence ID" value="NC_013132.1"/>
</dbReference>
<sequence>MKHLLLVILLLVADTLYAQQPPNRHALIIAIGNYPPNGWALLNTANDTTLIRTVLQRQSFRSADISILVNQKATIEGIDSAFGQLIKTVTPGDVVFVAFSSHGEQVEDDNRDETDCLDESIVTYNAILPENADKKDYPKNQSQFLRDDKIGEYLRRLRKKAGKDGDVVFFIDACHSGTGARFKSGVRGDQPPLVSATFKECSGNTTDTTLIVDGPQRNNDANMASFAVFSASRAEEVAVEVENGDAEKVGPLTFAMCSALSTLGTAVTYGSFFSIIESNIQSINPGQHPVFEGNSENRLLWGGRYVPKPTSFEIAQVLEPDKILVKGGALAGLDSGALVSLYPYNTVDTTAGQLIQRGRVVKADLYQSIVQLYGKNNNGNMQGWIFLSTPVFSQRPVSIRLSGYSRKEAEEIRNTFAGWPLIGFKDSADLILVKGPSRDSLVIAATGMCFGTIVPAVAHKDSLKAIVNRYLQYAFLAGLNITDPIVDPEVKLVRLKNGKIDTASAYNKINGTYQFSKTDAILVWVKNHSTVPIYINLIALQPDGVIAPLFPNKQLDNPIYSSDLQIPARGEHIFTEYIIEFDPPFGTQIFKLFASKQMLDLEYLAGFKGLATKSNMPVLEKIFNYSYELGQKNKASLRGQTEGVIQSIMLNIKD</sequence>
<reference evidence="4" key="1">
    <citation type="submission" date="2009-08" db="EMBL/GenBank/DDBJ databases">
        <title>The complete genome of Chitinophaga pinensis DSM 2588.</title>
        <authorList>
            <consortium name="US DOE Joint Genome Institute (JGI-PGF)"/>
            <person name="Lucas S."/>
            <person name="Copeland A."/>
            <person name="Lapidus A."/>
            <person name="Glavina del Rio T."/>
            <person name="Dalin E."/>
            <person name="Tice H."/>
            <person name="Bruce D."/>
            <person name="Goodwin L."/>
            <person name="Pitluck S."/>
            <person name="Kyrpides N."/>
            <person name="Mavromatis K."/>
            <person name="Ivanova N."/>
            <person name="Mikhailova N."/>
            <person name="Sims D."/>
            <person name="Meinche L."/>
            <person name="Brettin T."/>
            <person name="Detter J.C."/>
            <person name="Han C."/>
            <person name="Larimer F."/>
            <person name="Land M."/>
            <person name="Hauser L."/>
            <person name="Markowitz V."/>
            <person name="Cheng J.-F."/>
            <person name="Hugenholtz P."/>
            <person name="Woyke T."/>
            <person name="Wu D."/>
            <person name="Spring S."/>
            <person name="Klenk H.-P."/>
            <person name="Eisen J.A."/>
        </authorList>
    </citation>
    <scope>NUCLEOTIDE SEQUENCE [LARGE SCALE GENOMIC DNA]</scope>
    <source>
        <strain evidence="4">ATCC 43595 / DSM 2588 / LMG 13176 / NBRC 15968 / NCIMB 11800 / UQM 2034</strain>
    </source>
</reference>
<dbReference type="AlphaFoldDB" id="A0A979GRS7"/>
<dbReference type="Proteomes" id="UP000002215">
    <property type="component" value="Chromosome"/>
</dbReference>
<proteinExistence type="predicted"/>
<dbReference type="InterPro" id="IPR029030">
    <property type="entry name" value="Caspase-like_dom_sf"/>
</dbReference>
<dbReference type="InterPro" id="IPR011600">
    <property type="entry name" value="Pept_C14_caspase"/>
</dbReference>
<dbReference type="KEGG" id="cpi:Cpin_3436"/>
<evidence type="ECO:0000256" key="1">
    <source>
        <dbReference type="SAM" id="SignalP"/>
    </source>
</evidence>
<keyword evidence="1" id="KW-0732">Signal</keyword>
<dbReference type="SUPFAM" id="SSF52129">
    <property type="entry name" value="Caspase-like"/>
    <property type="match status" value="1"/>
</dbReference>
<dbReference type="GO" id="GO:0004197">
    <property type="term" value="F:cysteine-type endopeptidase activity"/>
    <property type="evidence" value="ECO:0007669"/>
    <property type="project" value="InterPro"/>
</dbReference>
<dbReference type="InterPro" id="IPR050452">
    <property type="entry name" value="Metacaspase"/>
</dbReference>
<evidence type="ECO:0000313" key="4">
    <source>
        <dbReference type="Proteomes" id="UP000002215"/>
    </source>
</evidence>
<feature type="signal peptide" evidence="1">
    <location>
        <begin position="1"/>
        <end position="18"/>
    </location>
</feature>
<feature type="chain" id="PRO_5037248626" evidence="1">
    <location>
        <begin position="19"/>
        <end position="654"/>
    </location>
</feature>
<evidence type="ECO:0000259" key="2">
    <source>
        <dbReference type="Pfam" id="PF00656"/>
    </source>
</evidence>
<name>A0A979GRS7_CHIPD</name>
<gene>
    <name evidence="3" type="ordered locus">Cpin_3436</name>
</gene>
<evidence type="ECO:0000313" key="3">
    <source>
        <dbReference type="EMBL" id="ACU60903.1"/>
    </source>
</evidence>
<reference evidence="3 4" key="2">
    <citation type="journal article" date="2010" name="Stand. Genomic Sci.">
        <title>Complete genome sequence of Chitinophaga pinensis type strain (UQM 2034).</title>
        <authorList>
            <person name="Glavina Del Rio T."/>
            <person name="Abt B."/>
            <person name="Spring S."/>
            <person name="Lapidus A."/>
            <person name="Nolan M."/>
            <person name="Tice H."/>
            <person name="Copeland A."/>
            <person name="Cheng J.F."/>
            <person name="Chen F."/>
            <person name="Bruce D."/>
            <person name="Goodwin L."/>
            <person name="Pitluck S."/>
            <person name="Ivanova N."/>
            <person name="Mavromatis K."/>
            <person name="Mikhailova N."/>
            <person name="Pati A."/>
            <person name="Chen A."/>
            <person name="Palaniappan K."/>
            <person name="Land M."/>
            <person name="Hauser L."/>
            <person name="Chang Y.J."/>
            <person name="Jeffries C.D."/>
            <person name="Chain P."/>
            <person name="Saunders E."/>
            <person name="Detter J.C."/>
            <person name="Brettin T."/>
            <person name="Rohde M."/>
            <person name="Goker M."/>
            <person name="Bristow J."/>
            <person name="Eisen J.A."/>
            <person name="Markowitz V."/>
            <person name="Hugenholtz P."/>
            <person name="Kyrpides N.C."/>
            <person name="Klenk H.P."/>
            <person name="Lucas S."/>
        </authorList>
    </citation>
    <scope>NUCLEOTIDE SEQUENCE [LARGE SCALE GENOMIC DNA]</scope>
    <source>
        <strain evidence="4">ATCC 43595 / DSM 2588 / LMG 13176 / NBRC 15968 / NCIMB 11800 / UQM 2034</strain>
    </source>
</reference>
<dbReference type="EMBL" id="CP001699">
    <property type="protein sequence ID" value="ACU60903.1"/>
    <property type="molecule type" value="Genomic_DNA"/>
</dbReference>
<organism evidence="3 4">
    <name type="scientific">Chitinophaga pinensis (strain ATCC 43595 / DSM 2588 / LMG 13176 / NBRC 15968 / NCIMB 11800 / UQM 2034)</name>
    <dbReference type="NCBI Taxonomy" id="485918"/>
    <lineage>
        <taxon>Bacteria</taxon>
        <taxon>Pseudomonadati</taxon>
        <taxon>Bacteroidota</taxon>
        <taxon>Chitinophagia</taxon>
        <taxon>Chitinophagales</taxon>
        <taxon>Chitinophagaceae</taxon>
        <taxon>Chitinophaga</taxon>
    </lineage>
</organism>
<dbReference type="Pfam" id="PF00656">
    <property type="entry name" value="Peptidase_C14"/>
    <property type="match status" value="1"/>
</dbReference>
<dbReference type="Gene3D" id="3.40.50.1460">
    <property type="match status" value="1"/>
</dbReference>
<dbReference type="OrthoDB" id="1491023at2"/>
<feature type="domain" description="Peptidase C14 caspase" evidence="2">
    <location>
        <begin position="24"/>
        <end position="292"/>
    </location>
</feature>
<dbReference type="GO" id="GO:0005737">
    <property type="term" value="C:cytoplasm"/>
    <property type="evidence" value="ECO:0007669"/>
    <property type="project" value="TreeGrafter"/>
</dbReference>
<dbReference type="PANTHER" id="PTHR48104:SF30">
    <property type="entry name" value="METACASPASE-1"/>
    <property type="match status" value="1"/>
</dbReference>